<dbReference type="EMBL" id="MWWQ01000005">
    <property type="protein sequence ID" value="OZG52853.1"/>
    <property type="molecule type" value="Genomic_DNA"/>
</dbReference>
<proteinExistence type="inferred from homology"/>
<dbReference type="InterPro" id="IPR045061">
    <property type="entry name" value="FtsZ/CetZ"/>
</dbReference>
<dbReference type="Proteomes" id="UP000216454">
    <property type="component" value="Unassembled WGS sequence"/>
</dbReference>
<feature type="binding site" evidence="5">
    <location>
        <begin position="115"/>
        <end position="117"/>
    </location>
    <ligand>
        <name>GTP</name>
        <dbReference type="ChEBI" id="CHEBI:37565"/>
    </ligand>
</feature>
<dbReference type="InterPro" id="IPR008280">
    <property type="entry name" value="Tub_FtsZ_C"/>
</dbReference>
<evidence type="ECO:0000256" key="3">
    <source>
        <dbReference type="ARBA" id="ARBA00023134"/>
    </source>
</evidence>
<dbReference type="SMART" id="SM00864">
    <property type="entry name" value="Tubulin"/>
    <property type="match status" value="1"/>
</dbReference>
<keyword evidence="5 7" id="KW-0132">Cell division</keyword>
<feature type="binding site" evidence="5">
    <location>
        <position position="146"/>
    </location>
    <ligand>
        <name>GTP</name>
        <dbReference type="ChEBI" id="CHEBI:37565"/>
    </ligand>
</feature>
<organism evidence="11 12">
    <name type="scientific">Pseudoscardovia suis</name>
    <dbReference type="NCBI Taxonomy" id="987063"/>
    <lineage>
        <taxon>Bacteria</taxon>
        <taxon>Bacillati</taxon>
        <taxon>Actinomycetota</taxon>
        <taxon>Actinomycetes</taxon>
        <taxon>Bifidobacteriales</taxon>
        <taxon>Bifidobacteriaceae</taxon>
        <taxon>Pseudoscardovia</taxon>
    </lineage>
</organism>
<keyword evidence="5 7" id="KW-0131">Cell cycle</keyword>
<evidence type="ECO:0000256" key="5">
    <source>
        <dbReference type="HAMAP-Rule" id="MF_00909"/>
    </source>
</evidence>
<keyword evidence="4 5" id="KW-0717">Septation</keyword>
<accession>A0A261F1A5</accession>
<dbReference type="CDD" id="cd02201">
    <property type="entry name" value="FtsZ_type1"/>
    <property type="match status" value="1"/>
</dbReference>
<evidence type="ECO:0000259" key="9">
    <source>
        <dbReference type="SMART" id="SM00864"/>
    </source>
</evidence>
<dbReference type="Pfam" id="PF00091">
    <property type="entry name" value="Tubulin"/>
    <property type="match status" value="1"/>
</dbReference>
<dbReference type="GO" id="GO:0005737">
    <property type="term" value="C:cytoplasm"/>
    <property type="evidence" value="ECO:0007669"/>
    <property type="project" value="UniProtKB-SubCell"/>
</dbReference>
<name>A0A261F1A5_9BIFI</name>
<dbReference type="GO" id="GO:0051258">
    <property type="term" value="P:protein polymerization"/>
    <property type="evidence" value="ECO:0007669"/>
    <property type="project" value="UniProtKB-UniRule"/>
</dbReference>
<evidence type="ECO:0000313" key="12">
    <source>
        <dbReference type="Proteomes" id="UP000216454"/>
    </source>
</evidence>
<dbReference type="InterPro" id="IPR000158">
    <property type="entry name" value="Cell_div_FtsZ"/>
</dbReference>
<keyword evidence="12" id="KW-1185">Reference proteome</keyword>
<dbReference type="NCBIfam" id="TIGR00065">
    <property type="entry name" value="ftsZ"/>
    <property type="match status" value="1"/>
</dbReference>
<dbReference type="InterPro" id="IPR024757">
    <property type="entry name" value="FtsZ_C"/>
</dbReference>
<evidence type="ECO:0000256" key="7">
    <source>
        <dbReference type="RuleBase" id="RU000631"/>
    </source>
</evidence>
<dbReference type="OrthoDB" id="9813375at2"/>
<dbReference type="InterPro" id="IPR020805">
    <property type="entry name" value="Cell_div_FtsZ_CS"/>
</dbReference>
<evidence type="ECO:0000313" key="11">
    <source>
        <dbReference type="EMBL" id="OZG52853.1"/>
    </source>
</evidence>
<dbReference type="PANTHER" id="PTHR30314:SF3">
    <property type="entry name" value="MITOCHONDRIAL DIVISION PROTEIN FSZA"/>
    <property type="match status" value="1"/>
</dbReference>
<dbReference type="GO" id="GO:0043093">
    <property type="term" value="P:FtsZ-dependent cytokinesis"/>
    <property type="evidence" value="ECO:0007669"/>
    <property type="project" value="UniProtKB-UniRule"/>
</dbReference>
<feature type="domain" description="Tubulin/FtsZ GTPase" evidence="9">
    <location>
        <begin position="20"/>
        <end position="211"/>
    </location>
</feature>
<dbReference type="GO" id="GO:0000917">
    <property type="term" value="P:division septum assembly"/>
    <property type="evidence" value="ECO:0007669"/>
    <property type="project" value="UniProtKB-KW"/>
</dbReference>
<comment type="similarity">
    <text evidence="1 5 7">Belongs to the FtsZ family.</text>
</comment>
<comment type="function">
    <text evidence="5 7">Essential cell division protein that forms a contractile ring structure (Z ring) at the future cell division site. The regulation of the ring assembly controls the timing and the location of cell division. One of the functions of the FtsZ ring is to recruit other cell division proteins to the septum to produce a new cell wall between the dividing cells. Binds GTP and shows GTPase activity.</text>
</comment>
<feature type="region of interest" description="Disordered" evidence="8">
    <location>
        <begin position="383"/>
        <end position="423"/>
    </location>
</feature>
<feature type="binding site" evidence="5">
    <location>
        <position position="193"/>
    </location>
    <ligand>
        <name>GTP</name>
        <dbReference type="ChEBI" id="CHEBI:37565"/>
    </ligand>
</feature>
<evidence type="ECO:0000256" key="1">
    <source>
        <dbReference type="ARBA" id="ARBA00009690"/>
    </source>
</evidence>
<reference evidence="11 12" key="1">
    <citation type="journal article" date="2017" name="BMC Genomics">
        <title>Comparative genomic and phylogenomic analyses of the Bifidobacteriaceae family.</title>
        <authorList>
            <person name="Lugli G.A."/>
            <person name="Milani C."/>
            <person name="Turroni F."/>
            <person name="Duranti S."/>
            <person name="Mancabelli L."/>
            <person name="Mangifesta M."/>
            <person name="Ferrario C."/>
            <person name="Modesto M."/>
            <person name="Mattarelli P."/>
            <person name="Jiri K."/>
            <person name="van Sinderen D."/>
            <person name="Ventura M."/>
        </authorList>
    </citation>
    <scope>NUCLEOTIDE SEQUENCE [LARGE SCALE GENOMIC DNA]</scope>
    <source>
        <strain evidence="11 12">DSM 24744</strain>
    </source>
</reference>
<dbReference type="SUPFAM" id="SSF55307">
    <property type="entry name" value="Tubulin C-terminal domain-like"/>
    <property type="match status" value="1"/>
</dbReference>
<dbReference type="AlphaFoldDB" id="A0A261F1A5"/>
<dbReference type="HAMAP" id="MF_00909">
    <property type="entry name" value="FtsZ"/>
    <property type="match status" value="1"/>
</dbReference>
<keyword evidence="2 5" id="KW-0547">Nucleotide-binding</keyword>
<dbReference type="PROSITE" id="PS01135">
    <property type="entry name" value="FTSZ_2"/>
    <property type="match status" value="1"/>
</dbReference>
<dbReference type="GO" id="GO:0005525">
    <property type="term" value="F:GTP binding"/>
    <property type="evidence" value="ECO:0007669"/>
    <property type="project" value="UniProtKB-UniRule"/>
</dbReference>
<dbReference type="SUPFAM" id="SSF52490">
    <property type="entry name" value="Tubulin nucleotide-binding domain-like"/>
    <property type="match status" value="1"/>
</dbReference>
<evidence type="ECO:0000256" key="8">
    <source>
        <dbReference type="SAM" id="MobiDB-lite"/>
    </source>
</evidence>
<evidence type="ECO:0000259" key="10">
    <source>
        <dbReference type="SMART" id="SM00865"/>
    </source>
</evidence>
<dbReference type="Pfam" id="PF12327">
    <property type="entry name" value="FtsZ_C"/>
    <property type="match status" value="1"/>
</dbReference>
<evidence type="ECO:0000256" key="6">
    <source>
        <dbReference type="NCBIfam" id="TIGR00065"/>
    </source>
</evidence>
<feature type="binding site" evidence="5">
    <location>
        <position position="150"/>
    </location>
    <ligand>
        <name>GTP</name>
        <dbReference type="ChEBI" id="CHEBI:37565"/>
    </ligand>
</feature>
<comment type="subunit">
    <text evidence="5">Homodimer. Polymerizes to form a dynamic ring structure in a strictly GTP-dependent manner. Interacts directly with several other division proteins.</text>
</comment>
<feature type="domain" description="Tubulin/FtsZ 2-layer sandwich" evidence="10">
    <location>
        <begin position="214"/>
        <end position="331"/>
    </location>
</feature>
<dbReference type="InterPro" id="IPR037103">
    <property type="entry name" value="Tubulin/FtsZ-like_C"/>
</dbReference>
<sequence length="423" mass="43213">MSDFDVNPDAESGFDTAGTVIRVVGVGGGGGNAVNRMIEEGIKGVEFVAINTDSKDLARSEADVKITLSDETSRGLGAGGDPEKGAKAAEDHESDIEEALKGSDMVFVTCGEGGGTGTGASPIVARVARQQGALTIAVVTRPFAFEGKRRAASAETGIENLREEVDALITIPNERLLDLDPNTTFVEAFKRADSTLVAGVRGITDLITNPHPYVNVDFADVCSTLKNAGTALFGIGTAQGDQRCLQAAELAIASPLLEQGISGAHSVLVSISGPEDMLLSEVSEAMDMISKTVHPEASITMGATLDDSYGDGVSVTIVAGGFTANDDSAVEAGAGASATVLPLDKAAGAAASADAPAAAAQTHAATSTPAYQPASDDTAEHTVFAPANSGGVRADGYQSGSYGRKPFDDDDDDDEPAIPDFMR</sequence>
<dbReference type="InterPro" id="IPR036525">
    <property type="entry name" value="Tubulin/FtsZ_GTPase_sf"/>
</dbReference>
<protein>
    <recommendedName>
        <fullName evidence="5 6">Cell division protein FtsZ</fullName>
    </recommendedName>
</protein>
<dbReference type="InterPro" id="IPR018316">
    <property type="entry name" value="Tubulin/FtsZ_2-layer-sand-dom"/>
</dbReference>
<feature type="compositionally biased region" description="Acidic residues" evidence="8">
    <location>
        <begin position="408"/>
        <end position="417"/>
    </location>
</feature>
<comment type="caution">
    <text evidence="11">The sequence shown here is derived from an EMBL/GenBank/DDBJ whole genome shotgun (WGS) entry which is preliminary data.</text>
</comment>
<evidence type="ECO:0000256" key="2">
    <source>
        <dbReference type="ARBA" id="ARBA00022741"/>
    </source>
</evidence>
<dbReference type="GO" id="GO:0032153">
    <property type="term" value="C:cell division site"/>
    <property type="evidence" value="ECO:0007669"/>
    <property type="project" value="UniProtKB-UniRule"/>
</dbReference>
<dbReference type="PRINTS" id="PR00423">
    <property type="entry name" value="CELLDVISFTSZ"/>
</dbReference>
<feature type="binding site" evidence="5">
    <location>
        <begin position="28"/>
        <end position="32"/>
    </location>
    <ligand>
        <name>GTP</name>
        <dbReference type="ChEBI" id="CHEBI:37565"/>
    </ligand>
</feature>
<evidence type="ECO:0000256" key="4">
    <source>
        <dbReference type="ARBA" id="ARBA00023210"/>
    </source>
</evidence>
<dbReference type="GO" id="GO:0003924">
    <property type="term" value="F:GTPase activity"/>
    <property type="evidence" value="ECO:0007669"/>
    <property type="project" value="UniProtKB-UniRule"/>
</dbReference>
<dbReference type="Gene3D" id="3.30.1330.20">
    <property type="entry name" value="Tubulin/FtsZ, C-terminal domain"/>
    <property type="match status" value="1"/>
</dbReference>
<dbReference type="SMART" id="SM00865">
    <property type="entry name" value="Tubulin_C"/>
    <property type="match status" value="1"/>
</dbReference>
<keyword evidence="5" id="KW-0963">Cytoplasm</keyword>
<keyword evidence="3 5" id="KW-0342">GTP-binding</keyword>
<feature type="region of interest" description="Disordered" evidence="8">
    <location>
        <begin position="72"/>
        <end position="93"/>
    </location>
</feature>
<dbReference type="RefSeq" id="WP_094690783.1">
    <property type="nucleotide sequence ID" value="NZ_MWWQ01000005.1"/>
</dbReference>
<feature type="compositionally biased region" description="Basic and acidic residues" evidence="8">
    <location>
        <begin position="81"/>
        <end position="91"/>
    </location>
</feature>
<gene>
    <name evidence="5" type="primary">ftsZ</name>
    <name evidence="11" type="ORF">PSSU_0471</name>
</gene>
<dbReference type="FunFam" id="3.40.50.1440:FF:000001">
    <property type="entry name" value="Cell division protein FtsZ"/>
    <property type="match status" value="1"/>
</dbReference>
<comment type="subcellular location">
    <subcellularLocation>
        <location evidence="5">Cytoplasm</location>
    </subcellularLocation>
    <text evidence="5">Assembles at midcell at the inner surface of the cytoplasmic membrane.</text>
</comment>
<dbReference type="PANTHER" id="PTHR30314">
    <property type="entry name" value="CELL DIVISION PROTEIN FTSZ-RELATED"/>
    <property type="match status" value="1"/>
</dbReference>
<dbReference type="InterPro" id="IPR003008">
    <property type="entry name" value="Tubulin_FtsZ_GTPase"/>
</dbReference>
<dbReference type="Gene3D" id="3.40.50.1440">
    <property type="entry name" value="Tubulin/FtsZ, GTPase domain"/>
    <property type="match status" value="1"/>
</dbReference>